<dbReference type="AlphaFoldDB" id="A0AAV5B1Y0"/>
<comment type="similarity">
    <text evidence="7">Belongs to the TatC family.</text>
</comment>
<dbReference type="NCBIfam" id="TIGR00945">
    <property type="entry name" value="tatC"/>
    <property type="match status" value="1"/>
</dbReference>
<accession>A0AAV5B1Y0</accession>
<feature type="transmembrane region" description="Helical" evidence="7">
    <location>
        <begin position="105"/>
        <end position="128"/>
    </location>
</feature>
<comment type="subcellular location">
    <subcellularLocation>
        <location evidence="7">Cell membrane</location>
        <topology evidence="7">Multi-pass membrane protein</topology>
    </subcellularLocation>
    <subcellularLocation>
        <location evidence="1">Membrane</location>
        <topology evidence="1">Multi-pass membrane protein</topology>
    </subcellularLocation>
</comment>
<keyword evidence="2 7" id="KW-0812">Transmembrane</keyword>
<protein>
    <recommendedName>
        <fullName evidence="7">Sec-independent protein translocase protein TatC</fullName>
    </recommendedName>
</protein>
<organism evidence="8 9">
    <name type="scientific">Granulimonas faecalis</name>
    <dbReference type="NCBI Taxonomy" id="2894155"/>
    <lineage>
        <taxon>Bacteria</taxon>
        <taxon>Bacillati</taxon>
        <taxon>Actinomycetota</taxon>
        <taxon>Coriobacteriia</taxon>
        <taxon>Coriobacteriales</taxon>
        <taxon>Kribbibacteriaceae</taxon>
        <taxon>Granulimonas</taxon>
    </lineage>
</organism>
<dbReference type="EMBL" id="BQKC01000001">
    <property type="protein sequence ID" value="GJM54648.1"/>
    <property type="molecule type" value="Genomic_DNA"/>
</dbReference>
<dbReference type="GO" id="GO:0065002">
    <property type="term" value="P:intracellular protein transmembrane transport"/>
    <property type="evidence" value="ECO:0007669"/>
    <property type="project" value="TreeGrafter"/>
</dbReference>
<keyword evidence="4 7" id="KW-1133">Transmembrane helix</keyword>
<keyword evidence="9" id="KW-1185">Reference proteome</keyword>
<evidence type="ECO:0000256" key="4">
    <source>
        <dbReference type="ARBA" id="ARBA00022989"/>
    </source>
</evidence>
<sequence length="257" mass="28757">MPLMDHLGELRRRLTIIVVAVVVCAVAVYMATPTIIDIVIDPIRGFLPNGGKLAIMSSLGGFTIRFKVACFAAVIITCPIIIWEVLAFFLPALKPNEQRWVVPTVGAMVALFFLGMVFCYFVILPAAFGWMIDQSSAFATVLPNAEDYISIIMLLEIGFGIAFQVPLVIFYLSILHLVTYKTFRENWRFIYVGLLVFSAVVTPDASPVTMFFMFAALVMLYEASLAVARVVLVRQDGPESLRWTREDYELHAERADD</sequence>
<comment type="function">
    <text evidence="7">Part of the twin-arginine translocation (Tat) system that transports large folded proteins containing a characteristic twin-arginine motif in their signal peptide across membranes. Together with TatB, TatC is part of a receptor directly interacting with Tat signal peptides.</text>
</comment>
<name>A0AAV5B1Y0_9ACTN</name>
<keyword evidence="7" id="KW-0813">Transport</keyword>
<dbReference type="InterPro" id="IPR002033">
    <property type="entry name" value="TatC"/>
</dbReference>
<dbReference type="PANTHER" id="PTHR30371:SF0">
    <property type="entry name" value="SEC-INDEPENDENT PROTEIN TRANSLOCASE PROTEIN TATC, CHLOROPLASTIC-RELATED"/>
    <property type="match status" value="1"/>
</dbReference>
<reference evidence="8" key="1">
    <citation type="journal article" date="2022" name="Int. J. Syst. Evol. Microbiol.">
        <title>Granulimonas faecalis gen. nov., sp. nov., and Leptogranulimonas caecicola gen. nov., sp. nov., novel lactate-producing Atopobiaceae bacteria isolated from mouse intestines, and an emended description of the family Atopobiaceae.</title>
        <authorList>
            <person name="Morinaga K."/>
            <person name="Kusada H."/>
            <person name="Sakamoto S."/>
            <person name="Murakami T."/>
            <person name="Toyoda A."/>
            <person name="Mori H."/>
            <person name="Meng X.Y."/>
            <person name="Takashino M."/>
            <person name="Murotomi K."/>
            <person name="Tamaki H."/>
        </authorList>
    </citation>
    <scope>NUCLEOTIDE SEQUENCE</scope>
    <source>
        <strain evidence="8">OPF53</strain>
    </source>
</reference>
<evidence type="ECO:0000256" key="6">
    <source>
        <dbReference type="ARBA" id="ARBA00023136"/>
    </source>
</evidence>
<evidence type="ECO:0000256" key="2">
    <source>
        <dbReference type="ARBA" id="ARBA00022692"/>
    </source>
</evidence>
<feature type="transmembrane region" description="Helical" evidence="7">
    <location>
        <begin position="66"/>
        <end position="93"/>
    </location>
</feature>
<keyword evidence="5 7" id="KW-0811">Translocation</keyword>
<feature type="transmembrane region" description="Helical" evidence="7">
    <location>
        <begin position="12"/>
        <end position="32"/>
    </location>
</feature>
<dbReference type="GO" id="GO:0009977">
    <property type="term" value="F:proton motive force dependent protein transmembrane transporter activity"/>
    <property type="evidence" value="ECO:0007669"/>
    <property type="project" value="TreeGrafter"/>
</dbReference>
<dbReference type="Pfam" id="PF00902">
    <property type="entry name" value="TatC"/>
    <property type="match status" value="1"/>
</dbReference>
<evidence type="ECO:0000256" key="7">
    <source>
        <dbReference type="HAMAP-Rule" id="MF_00902"/>
    </source>
</evidence>
<dbReference type="Proteomes" id="UP001055025">
    <property type="component" value="Unassembled WGS sequence"/>
</dbReference>
<dbReference type="HAMAP" id="MF_00902">
    <property type="entry name" value="TatC"/>
    <property type="match status" value="1"/>
</dbReference>
<keyword evidence="6 7" id="KW-0472">Membrane</keyword>
<dbReference type="GO" id="GO:0043953">
    <property type="term" value="P:protein transport by the Tat complex"/>
    <property type="evidence" value="ECO:0007669"/>
    <property type="project" value="UniProtKB-UniRule"/>
</dbReference>
<comment type="subunit">
    <text evidence="7">The Tat system comprises two distinct complexes: a TatABC complex, containing multiple copies of TatA, TatB and TatC subunits, and a separate TatA complex, containing only TatA subunits. Substrates initially bind to the TatABC complex, which probably triggers association of the separate TatA complex to form the active translocon.</text>
</comment>
<feature type="transmembrane region" description="Helical" evidence="7">
    <location>
        <begin position="208"/>
        <end position="232"/>
    </location>
</feature>
<dbReference type="PRINTS" id="PR01840">
    <property type="entry name" value="TATCFAMILY"/>
</dbReference>
<feature type="transmembrane region" description="Helical" evidence="7">
    <location>
        <begin position="148"/>
        <end position="174"/>
    </location>
</feature>
<evidence type="ECO:0000313" key="9">
    <source>
        <dbReference type="Proteomes" id="UP001055025"/>
    </source>
</evidence>
<keyword evidence="7" id="KW-1003">Cell membrane</keyword>
<dbReference type="GO" id="GO:0033281">
    <property type="term" value="C:TAT protein transport complex"/>
    <property type="evidence" value="ECO:0007669"/>
    <property type="project" value="UniProtKB-UniRule"/>
</dbReference>
<keyword evidence="3 7" id="KW-0653">Protein transport</keyword>
<evidence type="ECO:0000256" key="3">
    <source>
        <dbReference type="ARBA" id="ARBA00022927"/>
    </source>
</evidence>
<evidence type="ECO:0000256" key="5">
    <source>
        <dbReference type="ARBA" id="ARBA00023010"/>
    </source>
</evidence>
<dbReference type="PANTHER" id="PTHR30371">
    <property type="entry name" value="SEC-INDEPENDENT PROTEIN TRANSLOCASE PROTEIN TATC"/>
    <property type="match status" value="1"/>
</dbReference>
<feature type="transmembrane region" description="Helical" evidence="7">
    <location>
        <begin position="186"/>
        <end position="202"/>
    </location>
</feature>
<evidence type="ECO:0000256" key="1">
    <source>
        <dbReference type="ARBA" id="ARBA00004141"/>
    </source>
</evidence>
<comment type="caution">
    <text evidence="8">The sequence shown here is derived from an EMBL/GenBank/DDBJ whole genome shotgun (WGS) entry which is preliminary data.</text>
</comment>
<gene>
    <name evidence="7 8" type="primary">tatC</name>
    <name evidence="8" type="ORF">ATOP_03030</name>
</gene>
<evidence type="ECO:0000313" key="8">
    <source>
        <dbReference type="EMBL" id="GJM54648.1"/>
    </source>
</evidence>
<proteinExistence type="inferred from homology"/>